<keyword evidence="1" id="KW-0472">Membrane</keyword>
<gene>
    <name evidence="3" type="ORF">Afil01_04110</name>
</gene>
<dbReference type="Pfam" id="PF21946">
    <property type="entry name" value="LppM"/>
    <property type="match status" value="1"/>
</dbReference>
<reference evidence="3" key="1">
    <citation type="submission" date="2023-03" db="EMBL/GenBank/DDBJ databases">
        <title>Actinorhabdospora filicis NBRC 111898.</title>
        <authorList>
            <person name="Ichikawa N."/>
            <person name="Sato H."/>
            <person name="Tonouchi N."/>
        </authorList>
    </citation>
    <scope>NUCLEOTIDE SEQUENCE</scope>
    <source>
        <strain evidence="3">NBRC 111898</strain>
    </source>
</reference>
<proteinExistence type="predicted"/>
<evidence type="ECO:0000259" key="2">
    <source>
        <dbReference type="Pfam" id="PF21946"/>
    </source>
</evidence>
<dbReference type="PROSITE" id="PS51257">
    <property type="entry name" value="PROKAR_LIPOPROTEIN"/>
    <property type="match status" value="1"/>
</dbReference>
<dbReference type="InterPro" id="IPR053807">
    <property type="entry name" value="LppM"/>
</dbReference>
<evidence type="ECO:0000256" key="1">
    <source>
        <dbReference type="SAM" id="Phobius"/>
    </source>
</evidence>
<sequence length="226" mass="24535">MITTRGRVLGTALLALFGVLALAGCVKFDMNVTVNRDDTVSGTVVVAFDKALRDRLNLGGDPLGGEPVKGITRQEPYDDGVYAGVRYTFENTPLSEFNDTDDSGGDHIRIVHEGEDYVLTGVIDQTYTPPSGGGPIDPEIIAAFDRADMRVAVTFPGRVLTTNGEVGANGKTVTWKLRLGERNELRATAGPGPNTALAMWVLWIMIALMVIVFLLIVWRLMRVSLR</sequence>
<dbReference type="Proteomes" id="UP001165079">
    <property type="component" value="Unassembled WGS sequence"/>
</dbReference>
<keyword evidence="1" id="KW-0812">Transmembrane</keyword>
<evidence type="ECO:0000313" key="3">
    <source>
        <dbReference type="EMBL" id="GLZ75604.1"/>
    </source>
</evidence>
<accession>A0A9W6W6I7</accession>
<dbReference type="EMBL" id="BSTX01000001">
    <property type="protein sequence ID" value="GLZ75604.1"/>
    <property type="molecule type" value="Genomic_DNA"/>
</dbReference>
<feature type="transmembrane region" description="Helical" evidence="1">
    <location>
        <begin position="197"/>
        <end position="218"/>
    </location>
</feature>
<evidence type="ECO:0000313" key="4">
    <source>
        <dbReference type="Proteomes" id="UP001165079"/>
    </source>
</evidence>
<feature type="domain" description="LppM" evidence="2">
    <location>
        <begin position="27"/>
        <end position="189"/>
    </location>
</feature>
<keyword evidence="1" id="KW-1133">Transmembrane helix</keyword>
<organism evidence="3 4">
    <name type="scientific">Actinorhabdospora filicis</name>
    <dbReference type="NCBI Taxonomy" id="1785913"/>
    <lineage>
        <taxon>Bacteria</taxon>
        <taxon>Bacillati</taxon>
        <taxon>Actinomycetota</taxon>
        <taxon>Actinomycetes</taxon>
        <taxon>Micromonosporales</taxon>
        <taxon>Micromonosporaceae</taxon>
        <taxon>Actinorhabdospora</taxon>
    </lineage>
</organism>
<dbReference type="AlphaFoldDB" id="A0A9W6W6I7"/>
<dbReference type="RefSeq" id="WP_285660847.1">
    <property type="nucleotide sequence ID" value="NZ_BSTX01000001.1"/>
</dbReference>
<comment type="caution">
    <text evidence="3">The sequence shown here is derived from an EMBL/GenBank/DDBJ whole genome shotgun (WGS) entry which is preliminary data.</text>
</comment>
<keyword evidence="4" id="KW-1185">Reference proteome</keyword>
<protein>
    <recommendedName>
        <fullName evidence="2">LppM domain-containing protein</fullName>
    </recommendedName>
</protein>
<name>A0A9W6W6I7_9ACTN</name>